<evidence type="ECO:0000313" key="2">
    <source>
        <dbReference type="Proteomes" id="UP000052008"/>
    </source>
</evidence>
<proteinExistence type="predicted"/>
<dbReference type="Proteomes" id="UP000052008">
    <property type="component" value="Unassembled WGS sequence"/>
</dbReference>
<sequence length="68" mass="7181">MAAMDTIRWPGLAARLRGRRILDLRYEPEDGFLVIGLEGGGELWVSADAEGCQAIPLPADDLGCAPGG</sequence>
<name>A0A0S7WQ43_UNCT6</name>
<organism evidence="1 2">
    <name type="scientific">candidate division TA06 bacterium DG_24</name>
    <dbReference type="NCBI Taxonomy" id="1703770"/>
    <lineage>
        <taxon>Bacteria</taxon>
        <taxon>Bacteria division TA06</taxon>
    </lineage>
</organism>
<protein>
    <submittedName>
        <fullName evidence="1">Uncharacterized protein</fullName>
    </submittedName>
</protein>
<reference evidence="1 2" key="1">
    <citation type="journal article" date="2015" name="Microbiome">
        <title>Genomic resolution of linkages in carbon, nitrogen, and sulfur cycling among widespread estuary sediment bacteria.</title>
        <authorList>
            <person name="Baker B.J."/>
            <person name="Lazar C.S."/>
            <person name="Teske A.P."/>
            <person name="Dick G.J."/>
        </authorList>
    </citation>
    <scope>NUCLEOTIDE SEQUENCE [LARGE SCALE GENOMIC DNA]</scope>
    <source>
        <strain evidence="1">DG_24</strain>
    </source>
</reference>
<comment type="caution">
    <text evidence="1">The sequence shown here is derived from an EMBL/GenBank/DDBJ whole genome shotgun (WGS) entry which is preliminary data.</text>
</comment>
<gene>
    <name evidence="1" type="ORF">AMJ39_08250</name>
</gene>
<accession>A0A0S7WQ43</accession>
<dbReference type="EMBL" id="LIZS01000067">
    <property type="protein sequence ID" value="KPJ52280.1"/>
    <property type="molecule type" value="Genomic_DNA"/>
</dbReference>
<dbReference type="AlphaFoldDB" id="A0A0S7WQ43"/>
<evidence type="ECO:0000313" key="1">
    <source>
        <dbReference type="EMBL" id="KPJ52280.1"/>
    </source>
</evidence>